<protein>
    <recommendedName>
        <fullName evidence="3">Intraflagellar transport associated protein</fullName>
    </recommendedName>
</protein>
<dbReference type="GO" id="GO:0007340">
    <property type="term" value="P:acrosome reaction"/>
    <property type="evidence" value="ECO:0007669"/>
    <property type="project" value="TreeGrafter"/>
</dbReference>
<organism evidence="1 2">
    <name type="scientific">Rhinolophus ferrumequinum</name>
    <name type="common">Greater horseshoe bat</name>
    <dbReference type="NCBI Taxonomy" id="59479"/>
    <lineage>
        <taxon>Eukaryota</taxon>
        <taxon>Metazoa</taxon>
        <taxon>Chordata</taxon>
        <taxon>Craniata</taxon>
        <taxon>Vertebrata</taxon>
        <taxon>Euteleostomi</taxon>
        <taxon>Mammalia</taxon>
        <taxon>Eutheria</taxon>
        <taxon>Laurasiatheria</taxon>
        <taxon>Chiroptera</taxon>
        <taxon>Yinpterochiroptera</taxon>
        <taxon>Rhinolophoidea</taxon>
        <taxon>Rhinolophidae</taxon>
        <taxon>Rhinolophinae</taxon>
        <taxon>Rhinolophus</taxon>
    </lineage>
</organism>
<dbReference type="GO" id="GO:0120160">
    <property type="term" value="F:intraciliary transport particle A binding"/>
    <property type="evidence" value="ECO:0007669"/>
    <property type="project" value="TreeGrafter"/>
</dbReference>
<reference evidence="1 2" key="1">
    <citation type="journal article" date="2020" name="Nature">
        <title>Six reference-quality genomes reveal evolution of bat adaptations.</title>
        <authorList>
            <person name="Jebb D."/>
            <person name="Huang Z."/>
            <person name="Pippel M."/>
            <person name="Hughes G.M."/>
            <person name="Lavrichenko K."/>
            <person name="Devanna P."/>
            <person name="Winkler S."/>
            <person name="Jermiin L.S."/>
            <person name="Skirmuntt E.C."/>
            <person name="Katzourakis A."/>
            <person name="Burkitt-Gray L."/>
            <person name="Ray D.A."/>
            <person name="Sullivan K.A.M."/>
            <person name="Roscito J.G."/>
            <person name="Kirilenko B.M."/>
            <person name="Davalos L.M."/>
            <person name="Corthals A.P."/>
            <person name="Power M.L."/>
            <person name="Jones G."/>
            <person name="Ransome R.D."/>
            <person name="Dechmann D.K.N."/>
            <person name="Locatelli A.G."/>
            <person name="Puechmaille S.J."/>
            <person name="Fedrigo O."/>
            <person name="Jarvis E.D."/>
            <person name="Hiller M."/>
            <person name="Vernes S.C."/>
            <person name="Myers E.W."/>
            <person name="Teeling E.C."/>
        </authorList>
    </citation>
    <scope>NUCLEOTIDE SEQUENCE [LARGE SCALE GENOMIC DNA]</scope>
    <source>
        <strain evidence="1">MRhiFer1</strain>
        <tissue evidence="1">Lung</tissue>
    </source>
</reference>
<evidence type="ECO:0000313" key="2">
    <source>
        <dbReference type="Proteomes" id="UP000585614"/>
    </source>
</evidence>
<name>A0A7J7W5P2_RHIFE</name>
<dbReference type="Proteomes" id="UP000585614">
    <property type="component" value="Unassembled WGS sequence"/>
</dbReference>
<dbReference type="AlphaFoldDB" id="A0A7J7W5P2"/>
<evidence type="ECO:0000313" key="1">
    <source>
        <dbReference type="EMBL" id="KAF6332613.1"/>
    </source>
</evidence>
<dbReference type="PANTHER" id="PTHR35543:SF1">
    <property type="entry name" value="INTRAFLAGELLAR TRANSPORT-ASSOCIATED PROTEIN"/>
    <property type="match status" value="1"/>
</dbReference>
<dbReference type="InterPro" id="IPR040028">
    <property type="entry name" value="IFTAP"/>
</dbReference>
<proteinExistence type="predicted"/>
<gene>
    <name evidence="1" type="ORF">mRhiFer1_001675</name>
</gene>
<dbReference type="GO" id="GO:0005829">
    <property type="term" value="C:cytosol"/>
    <property type="evidence" value="ECO:0007669"/>
    <property type="project" value="TreeGrafter"/>
</dbReference>
<dbReference type="PANTHER" id="PTHR35543">
    <property type="entry name" value="PROTEIN C11ORF74"/>
    <property type="match status" value="1"/>
</dbReference>
<dbReference type="EMBL" id="JACAGC010000011">
    <property type="protein sequence ID" value="KAF6332613.1"/>
    <property type="molecule type" value="Genomic_DNA"/>
</dbReference>
<evidence type="ECO:0008006" key="3">
    <source>
        <dbReference type="Google" id="ProtNLM"/>
    </source>
</evidence>
<sequence length="238" mass="26816">MPELEIMDEDRMIEDVLDRFVNCHEQTYEEFLSTFSHLSKEANVTKRGAFETNSSENIFTSMQFTHENEPNGHCLRKKAIFLLNSSQSSEEEQIVLDEGQKVGSSFQGDLNWGRKVKPSAGLLARAPSSPPTVSAPGPPETFFFPLRPPAFSGSPPRTGLSSLEKLKFVGLLRWEMVALRSAQKPGQRFAAAARRSGAGCKHQCFFLHSFHGPASYLWSKAKIHRERSRQTKGRDSWR</sequence>
<comment type="caution">
    <text evidence="1">The sequence shown here is derived from an EMBL/GenBank/DDBJ whole genome shotgun (WGS) entry which is preliminary data.</text>
</comment>
<dbReference type="GO" id="GO:0097731">
    <property type="term" value="C:9+0 non-motile cilium"/>
    <property type="evidence" value="ECO:0007669"/>
    <property type="project" value="TreeGrafter"/>
</dbReference>
<dbReference type="Pfam" id="PF17722">
    <property type="entry name" value="IFTAP"/>
    <property type="match status" value="1"/>
</dbReference>
<dbReference type="GO" id="GO:0007283">
    <property type="term" value="P:spermatogenesis"/>
    <property type="evidence" value="ECO:0007669"/>
    <property type="project" value="TreeGrafter"/>
</dbReference>
<accession>A0A7J7W5P2</accession>